<dbReference type="STRING" id="1220924.W2RZT8"/>
<proteinExistence type="predicted"/>
<organism evidence="2 3">
    <name type="scientific">Cyphellophora europaea (strain CBS 101466)</name>
    <name type="common">Phialophora europaea</name>
    <dbReference type="NCBI Taxonomy" id="1220924"/>
    <lineage>
        <taxon>Eukaryota</taxon>
        <taxon>Fungi</taxon>
        <taxon>Dikarya</taxon>
        <taxon>Ascomycota</taxon>
        <taxon>Pezizomycotina</taxon>
        <taxon>Eurotiomycetes</taxon>
        <taxon>Chaetothyriomycetidae</taxon>
        <taxon>Chaetothyriales</taxon>
        <taxon>Cyphellophoraceae</taxon>
        <taxon>Cyphellophora</taxon>
    </lineage>
</organism>
<feature type="region of interest" description="Disordered" evidence="1">
    <location>
        <begin position="63"/>
        <end position="91"/>
    </location>
</feature>
<accession>W2RZT8</accession>
<dbReference type="RefSeq" id="XP_008715817.1">
    <property type="nucleotide sequence ID" value="XM_008717595.1"/>
</dbReference>
<keyword evidence="3" id="KW-1185">Reference proteome</keyword>
<sequence>MPSKFSMKWQVVDILSYPVPHHIYDAHVYPRKSSNGSIVIVYGNESGLRVVWYAGRKFKPPASTAPKVNGHGKDDPMVIDLESDDDAPEPSKKVEFEEEVDEIDPSAPYYGVLRSLDIPLGSAALQLAVPNAHEEVSDSLPTILRDHIVVTAACADYTIRAVVVPLDPPSPDITDSSKCVLQVLKLPIASAHQELISSIAITCTTEGEDDSEEQLPDTQALKWSFLVASTSASGSGLLVVHQIFVKGNKLTDASLLRRATLRSPMMTAKIAFNNALPPAERHSTLLVTIPDSPCVKVYQVFPPKVRHRRGSAATTDSASTSRSVTSASAGGKFLVTLLPEFQTSRKDEVVRRKRVLDAKWISAGRAVVALLEDNEWGIWDLEAAGPAANEGVIRGQNNITGIVGGGWTKFAVKGAFSAKTKGPKDKQDARLKDQEDLHRASFGTICVSPVAGRRNDDSVVLRTDNQAQFISSIATYWKSRATGKGALQPYDRATILPNLRAGGEDITSIAILPELPNEYRPASFDVQSTPNFLISTSSRLILHVAPLAEPEQFKEEEETNAYSGEQTLLESGNLDLDGVDRYLEDMQKSQTAPQQTFQPQARARPNFGSSMMLEDDVDMGMDSPTPTKVSQFALAPKSVTKNNPRRLFS</sequence>
<dbReference type="AlphaFoldDB" id="W2RZT8"/>
<feature type="region of interest" description="Disordered" evidence="1">
    <location>
        <begin position="589"/>
        <end position="649"/>
    </location>
</feature>
<dbReference type="VEuPathDB" id="FungiDB:HMPREF1541_03243"/>
<dbReference type="InParanoid" id="W2RZT8"/>
<feature type="compositionally biased region" description="Low complexity" evidence="1">
    <location>
        <begin position="590"/>
        <end position="605"/>
    </location>
</feature>
<evidence type="ECO:0000313" key="3">
    <source>
        <dbReference type="Proteomes" id="UP000030752"/>
    </source>
</evidence>
<name>W2RZT8_CYPE1</name>
<dbReference type="OrthoDB" id="5323870at2759"/>
<evidence type="ECO:0000313" key="2">
    <source>
        <dbReference type="EMBL" id="ETN41308.1"/>
    </source>
</evidence>
<dbReference type="eggNOG" id="ENOG502SJ54">
    <property type="taxonomic scope" value="Eukaryota"/>
</dbReference>
<dbReference type="HOGENOM" id="CLU_007901_1_0_1"/>
<evidence type="ECO:0000256" key="1">
    <source>
        <dbReference type="SAM" id="MobiDB-lite"/>
    </source>
</evidence>
<reference evidence="2 3" key="1">
    <citation type="submission" date="2013-03" db="EMBL/GenBank/DDBJ databases">
        <title>The Genome Sequence of Phialophora europaea CBS 101466.</title>
        <authorList>
            <consortium name="The Broad Institute Genomics Platform"/>
            <person name="Cuomo C."/>
            <person name="de Hoog S."/>
            <person name="Gorbushina A."/>
            <person name="Walker B."/>
            <person name="Young S.K."/>
            <person name="Zeng Q."/>
            <person name="Gargeya S."/>
            <person name="Fitzgerald M."/>
            <person name="Haas B."/>
            <person name="Abouelleil A."/>
            <person name="Allen A.W."/>
            <person name="Alvarado L."/>
            <person name="Arachchi H.M."/>
            <person name="Berlin A.M."/>
            <person name="Chapman S.B."/>
            <person name="Gainer-Dewar J."/>
            <person name="Goldberg J."/>
            <person name="Griggs A."/>
            <person name="Gujja S."/>
            <person name="Hansen M."/>
            <person name="Howarth C."/>
            <person name="Imamovic A."/>
            <person name="Ireland A."/>
            <person name="Larimer J."/>
            <person name="McCowan C."/>
            <person name="Murphy C."/>
            <person name="Pearson M."/>
            <person name="Poon T.W."/>
            <person name="Priest M."/>
            <person name="Roberts A."/>
            <person name="Saif S."/>
            <person name="Shea T."/>
            <person name="Sisk P."/>
            <person name="Sykes S."/>
            <person name="Wortman J."/>
            <person name="Nusbaum C."/>
            <person name="Birren B."/>
        </authorList>
    </citation>
    <scope>NUCLEOTIDE SEQUENCE [LARGE SCALE GENOMIC DNA]</scope>
    <source>
        <strain evidence="2 3">CBS 101466</strain>
    </source>
</reference>
<dbReference type="GeneID" id="19970582"/>
<dbReference type="EMBL" id="KB822719">
    <property type="protein sequence ID" value="ETN41308.1"/>
    <property type="molecule type" value="Genomic_DNA"/>
</dbReference>
<protein>
    <submittedName>
        <fullName evidence="2">Uncharacterized protein</fullName>
    </submittedName>
</protein>
<gene>
    <name evidence="2" type="ORF">HMPREF1541_03243</name>
</gene>
<dbReference type="Proteomes" id="UP000030752">
    <property type="component" value="Unassembled WGS sequence"/>
</dbReference>